<dbReference type="Gene3D" id="3.40.50.1110">
    <property type="entry name" value="SGNH hydrolase"/>
    <property type="match status" value="1"/>
</dbReference>
<dbReference type="EMBL" id="AQFT01000038">
    <property type="protein sequence ID" value="EMZ33946.1"/>
    <property type="molecule type" value="Genomic_DNA"/>
</dbReference>
<dbReference type="Proteomes" id="UP000012589">
    <property type="component" value="Unassembled WGS sequence"/>
</dbReference>
<gene>
    <name evidence="1" type="ORF">C823_01227</name>
</gene>
<accession>N2B0P7</accession>
<dbReference type="eggNOG" id="ENOG5033YF9">
    <property type="taxonomic scope" value="Bacteria"/>
</dbReference>
<comment type="caution">
    <text evidence="1">The sequence shown here is derived from an EMBL/GenBank/DDBJ whole genome shotgun (WGS) entry which is preliminary data.</text>
</comment>
<proteinExistence type="predicted"/>
<evidence type="ECO:0000313" key="1">
    <source>
        <dbReference type="EMBL" id="EMZ33946.1"/>
    </source>
</evidence>
<name>N2B0P7_9FIRM</name>
<dbReference type="InterPro" id="IPR036514">
    <property type="entry name" value="SGNH_hydro_sf"/>
</dbReference>
<reference evidence="1 2" key="1">
    <citation type="journal article" date="2014" name="Genome Announc.">
        <title>Draft genome sequences of the altered schaedler flora, a defined bacterial community from gnotobiotic mice.</title>
        <authorList>
            <person name="Wannemuehler M.J."/>
            <person name="Overstreet A.M."/>
            <person name="Ward D.V."/>
            <person name="Phillips G.J."/>
        </authorList>
    </citation>
    <scope>NUCLEOTIDE SEQUENCE [LARGE SCALE GENOMIC DNA]</scope>
    <source>
        <strain evidence="1 2">ASF492</strain>
    </source>
</reference>
<dbReference type="SUPFAM" id="SSF52266">
    <property type="entry name" value="SGNH hydrolase"/>
    <property type="match status" value="1"/>
</dbReference>
<dbReference type="PATRIC" id="fig|1235802.3.peg.1312"/>
<protein>
    <submittedName>
        <fullName evidence="1">Uncharacterized protein</fullName>
    </submittedName>
</protein>
<dbReference type="STRING" id="1235802.C823_01227"/>
<organism evidence="1 2">
    <name type="scientific">Eubacterium plexicaudatum ASF492</name>
    <dbReference type="NCBI Taxonomy" id="1235802"/>
    <lineage>
        <taxon>Bacteria</taxon>
        <taxon>Bacillati</taxon>
        <taxon>Bacillota</taxon>
        <taxon>Clostridia</taxon>
        <taxon>Eubacteriales</taxon>
        <taxon>Eubacteriaceae</taxon>
        <taxon>Eubacterium</taxon>
    </lineage>
</organism>
<evidence type="ECO:0000313" key="2">
    <source>
        <dbReference type="Proteomes" id="UP000012589"/>
    </source>
</evidence>
<sequence>MLKSLYTLSRKYKNKKIVIFGVKHTSITLFSDLAVNHQMNIVAFLDADDKFTGQMLINRPIINTIQLREIEDAIVVVSRLVKKQSIQQWIQKNVFYKEEILDINEELKDKKIYIYGIGRKGEIVFDTLKEKGIEVASVCVSKPGRIEKWCGKKVLSVTQIEQENSSAVILATDIEHSLKEMLEQLKNYKVEKYIFYAMHRGSCSQSNFFQVINIALLRHKKIWLYSRDDEYALYMEKVLKRYGINIECKICDRNIYNLYYEDSENINVIILENNEIKAERVCDILDSMGWSLEDFNYAATSICNWKVADHIIEKRDTLIGNSIYKEEKYPGYVVYGNEKNAKVKIMILGGSTSADEVLRCSSWVSFFYKYLLDAEYSPVIYNGAVCAHGIVDEFLHMIRDIEPLKPDYIINFSGVNNTADRATANQFNTCVGEYEINSNPDVISGIKSNETLYDFWHRISKLMNLVANYHGAQVYNFLQPMISSDDTPDLIRTSIHNSEDHTENIGYYKTRAFMDKNMEYINLISMFEGKDKMYIDQAHYSTEGNRLIAERIFDIMKNDIEKTLLSKMKHGEGVW</sequence>
<dbReference type="AlphaFoldDB" id="N2B0P7"/>
<keyword evidence="2" id="KW-1185">Reference proteome</keyword>
<dbReference type="HOGENOM" id="CLU_466723_0_0_9"/>
<dbReference type="OrthoDB" id="149130at2"/>